<dbReference type="Proteomes" id="UP000317835">
    <property type="component" value="Chromosome"/>
</dbReference>
<accession>A0A518H7E9</accession>
<keyword evidence="1" id="KW-0812">Transmembrane</keyword>
<evidence type="ECO:0000313" key="3">
    <source>
        <dbReference type="Proteomes" id="UP000317835"/>
    </source>
</evidence>
<sequence length="53" mass="5879">MFQPLFSYVGPETMLPLTSVMAGAFGVAMMFGRTALRGIRRVMRRPVRSRSSG</sequence>
<dbReference type="KEGG" id="tpla:ElP_47090"/>
<evidence type="ECO:0000256" key="1">
    <source>
        <dbReference type="SAM" id="Phobius"/>
    </source>
</evidence>
<proteinExistence type="predicted"/>
<keyword evidence="3" id="KW-1185">Reference proteome</keyword>
<dbReference type="EMBL" id="CP036426">
    <property type="protein sequence ID" value="QDV36780.1"/>
    <property type="molecule type" value="Genomic_DNA"/>
</dbReference>
<evidence type="ECO:0000313" key="2">
    <source>
        <dbReference type="EMBL" id="QDV36780.1"/>
    </source>
</evidence>
<feature type="transmembrane region" description="Helical" evidence="1">
    <location>
        <begin position="14"/>
        <end position="36"/>
    </location>
</feature>
<keyword evidence="1" id="KW-1133">Transmembrane helix</keyword>
<protein>
    <submittedName>
        <fullName evidence="2">Uncharacterized protein</fullName>
    </submittedName>
</protein>
<name>A0A518H7E9_9BACT</name>
<dbReference type="AlphaFoldDB" id="A0A518H7E9"/>
<organism evidence="2 3">
    <name type="scientific">Tautonia plasticadhaerens</name>
    <dbReference type="NCBI Taxonomy" id="2527974"/>
    <lineage>
        <taxon>Bacteria</taxon>
        <taxon>Pseudomonadati</taxon>
        <taxon>Planctomycetota</taxon>
        <taxon>Planctomycetia</taxon>
        <taxon>Isosphaerales</taxon>
        <taxon>Isosphaeraceae</taxon>
        <taxon>Tautonia</taxon>
    </lineage>
</organism>
<reference evidence="2 3" key="1">
    <citation type="submission" date="2019-02" db="EMBL/GenBank/DDBJ databases">
        <title>Deep-cultivation of Planctomycetes and their phenomic and genomic characterization uncovers novel biology.</title>
        <authorList>
            <person name="Wiegand S."/>
            <person name="Jogler M."/>
            <person name="Boedeker C."/>
            <person name="Pinto D."/>
            <person name="Vollmers J."/>
            <person name="Rivas-Marin E."/>
            <person name="Kohn T."/>
            <person name="Peeters S.H."/>
            <person name="Heuer A."/>
            <person name="Rast P."/>
            <person name="Oberbeckmann S."/>
            <person name="Bunk B."/>
            <person name="Jeske O."/>
            <person name="Meyerdierks A."/>
            <person name="Storesund J.E."/>
            <person name="Kallscheuer N."/>
            <person name="Luecker S."/>
            <person name="Lage O.M."/>
            <person name="Pohl T."/>
            <person name="Merkel B.J."/>
            <person name="Hornburger P."/>
            <person name="Mueller R.-W."/>
            <person name="Bruemmer F."/>
            <person name="Labrenz M."/>
            <person name="Spormann A.M."/>
            <person name="Op den Camp H."/>
            <person name="Overmann J."/>
            <person name="Amann R."/>
            <person name="Jetten M.S.M."/>
            <person name="Mascher T."/>
            <person name="Medema M.H."/>
            <person name="Devos D.P."/>
            <person name="Kaster A.-K."/>
            <person name="Ovreas L."/>
            <person name="Rohde M."/>
            <person name="Galperin M.Y."/>
            <person name="Jogler C."/>
        </authorList>
    </citation>
    <scope>NUCLEOTIDE SEQUENCE [LARGE SCALE GENOMIC DNA]</scope>
    <source>
        <strain evidence="2 3">ElP</strain>
    </source>
</reference>
<keyword evidence="1" id="KW-0472">Membrane</keyword>
<gene>
    <name evidence="2" type="ORF">ElP_47090</name>
</gene>